<keyword evidence="4" id="KW-1185">Reference proteome</keyword>
<protein>
    <submittedName>
        <fullName evidence="3">YciI family protein</fullName>
    </submittedName>
</protein>
<evidence type="ECO:0000259" key="2">
    <source>
        <dbReference type="Pfam" id="PF03795"/>
    </source>
</evidence>
<organism evidence="3 4">
    <name type="scientific">Pseudonocardia zijingensis</name>
    <dbReference type="NCBI Taxonomy" id="153376"/>
    <lineage>
        <taxon>Bacteria</taxon>
        <taxon>Bacillati</taxon>
        <taxon>Actinomycetota</taxon>
        <taxon>Actinomycetes</taxon>
        <taxon>Pseudonocardiales</taxon>
        <taxon>Pseudonocardiaceae</taxon>
        <taxon>Pseudonocardia</taxon>
    </lineage>
</organism>
<accession>A0ABP3YXV9</accession>
<gene>
    <name evidence="3" type="ORF">GCM10009559_80680</name>
</gene>
<sequence>MQYMLLICGYDGDEVAPEDRSDYTIEDWVAEMDGRGVRLVGDRLRPQADSTTVRVRGGEVLISDGPFAETKEQMYGFDLLECADLDEAIEVASKHPHARQGVLEIRPVWPLDQA</sequence>
<feature type="domain" description="YCII-related" evidence="2">
    <location>
        <begin position="1"/>
        <end position="111"/>
    </location>
</feature>
<dbReference type="PANTHER" id="PTHR35174">
    <property type="entry name" value="BLL7171 PROTEIN-RELATED"/>
    <property type="match status" value="1"/>
</dbReference>
<dbReference type="PANTHER" id="PTHR35174:SF3">
    <property type="entry name" value="BLL7171 PROTEIN"/>
    <property type="match status" value="1"/>
</dbReference>
<dbReference type="InterPro" id="IPR005545">
    <property type="entry name" value="YCII"/>
</dbReference>
<reference evidence="4" key="1">
    <citation type="journal article" date="2019" name="Int. J. Syst. Evol. Microbiol.">
        <title>The Global Catalogue of Microorganisms (GCM) 10K type strain sequencing project: providing services to taxonomists for standard genome sequencing and annotation.</title>
        <authorList>
            <consortium name="The Broad Institute Genomics Platform"/>
            <consortium name="The Broad Institute Genome Sequencing Center for Infectious Disease"/>
            <person name="Wu L."/>
            <person name="Ma J."/>
        </authorList>
    </citation>
    <scope>NUCLEOTIDE SEQUENCE [LARGE SCALE GENOMIC DNA]</scope>
    <source>
        <strain evidence="4">JCM 11117</strain>
    </source>
</reference>
<evidence type="ECO:0000256" key="1">
    <source>
        <dbReference type="ARBA" id="ARBA00007689"/>
    </source>
</evidence>
<dbReference type="InterPro" id="IPR011008">
    <property type="entry name" value="Dimeric_a/b-barrel"/>
</dbReference>
<comment type="caution">
    <text evidence="3">The sequence shown here is derived from an EMBL/GenBank/DDBJ whole genome shotgun (WGS) entry which is preliminary data.</text>
</comment>
<dbReference type="Pfam" id="PF03795">
    <property type="entry name" value="YCII"/>
    <property type="match status" value="1"/>
</dbReference>
<name>A0ABP3YXV9_9PSEU</name>
<dbReference type="Proteomes" id="UP001499967">
    <property type="component" value="Unassembled WGS sequence"/>
</dbReference>
<dbReference type="SUPFAM" id="SSF54909">
    <property type="entry name" value="Dimeric alpha+beta barrel"/>
    <property type="match status" value="1"/>
</dbReference>
<dbReference type="RefSeq" id="WP_343947201.1">
    <property type="nucleotide sequence ID" value="NZ_BAAAHP010000361.1"/>
</dbReference>
<evidence type="ECO:0000313" key="3">
    <source>
        <dbReference type="EMBL" id="GAA0910251.1"/>
    </source>
</evidence>
<proteinExistence type="inferred from homology"/>
<comment type="similarity">
    <text evidence="1">Belongs to the YciI family.</text>
</comment>
<dbReference type="Gene3D" id="3.30.70.1060">
    <property type="entry name" value="Dimeric alpha+beta barrel"/>
    <property type="match status" value="1"/>
</dbReference>
<evidence type="ECO:0000313" key="4">
    <source>
        <dbReference type="Proteomes" id="UP001499967"/>
    </source>
</evidence>
<dbReference type="EMBL" id="BAAAHP010000361">
    <property type="protein sequence ID" value="GAA0910251.1"/>
    <property type="molecule type" value="Genomic_DNA"/>
</dbReference>